<evidence type="ECO:0000259" key="8">
    <source>
        <dbReference type="Pfam" id="PF14693"/>
    </source>
</evidence>
<dbReference type="PANTHER" id="PTHR33284:SF1">
    <property type="entry name" value="RIBOSOMAL PROTEIN L25_GLN-TRNA SYNTHETASE, ANTI-CODON-BINDING DOMAIN-CONTAINING PROTEIN"/>
    <property type="match status" value="1"/>
</dbReference>
<dbReference type="CDD" id="cd00495">
    <property type="entry name" value="Ribosomal_L25_TL5_CTC"/>
    <property type="match status" value="1"/>
</dbReference>
<dbReference type="OrthoDB" id="9790002at2"/>
<dbReference type="InterPro" id="IPR020056">
    <property type="entry name" value="Rbsml_bL25/Gln-tRNA_synth_N"/>
</dbReference>
<evidence type="ECO:0000313" key="10">
    <source>
        <dbReference type="Proteomes" id="UP000002382"/>
    </source>
</evidence>
<sequence length="215" mass="24129">MHEVRLPAEKRDTSVKAKDLLKNGKIPAVVYGPDVESFPISVDKVEVMRHINHIVETTPIVFEIEENGEKKEYHGFLKAVQRDRVSDAIIHMDFYIPAKGHKMEIHIPIHFIGKAKGVEKGGILEHIITHLPVETLPSTIVEALEVNIEHLDLGDVLRVKDIPLPEGMKVLADPEEPVVVIEVPRSMLAEGTAAEKEEEAEPEVIEKGKKEEEEE</sequence>
<feature type="domain" description="Large ribosomal subunit protein bL25 L25" evidence="7">
    <location>
        <begin position="6"/>
        <end position="94"/>
    </location>
</feature>
<comment type="function">
    <text evidence="5">This is one of the proteins that binds to the 5S RNA in the ribosome where it forms part of the central protuberance.</text>
</comment>
<dbReference type="HAMAP" id="MF_01334">
    <property type="entry name" value="Ribosomal_bL25_CTC"/>
    <property type="match status" value="1"/>
</dbReference>
<evidence type="ECO:0000313" key="9">
    <source>
        <dbReference type="EMBL" id="ACR80418.1"/>
    </source>
</evidence>
<evidence type="ECO:0000256" key="4">
    <source>
        <dbReference type="ARBA" id="ARBA00023274"/>
    </source>
</evidence>
<dbReference type="NCBIfam" id="TIGR00731">
    <property type="entry name" value="bL25_bact_ctc"/>
    <property type="match status" value="1"/>
</dbReference>
<keyword evidence="3 5" id="KW-0689">Ribosomal protein</keyword>
<comment type="subunit">
    <text evidence="5">Part of the 50S ribosomal subunit; part of the 5S rRNA/L5/L18/L25 subcomplex. Contacts the 5S rRNA. Binds to the 5S rRNA independently of L5 and L18.</text>
</comment>
<evidence type="ECO:0000256" key="6">
    <source>
        <dbReference type="SAM" id="MobiDB-lite"/>
    </source>
</evidence>
<dbReference type="GO" id="GO:0003735">
    <property type="term" value="F:structural constituent of ribosome"/>
    <property type="evidence" value="ECO:0007669"/>
    <property type="project" value="InterPro"/>
</dbReference>
<keyword evidence="10" id="KW-1185">Reference proteome</keyword>
<dbReference type="PANTHER" id="PTHR33284">
    <property type="entry name" value="RIBOSOMAL PROTEIN L25/GLN-TRNA SYNTHETASE, ANTI-CODON-BINDING DOMAIN-CONTAINING PROTEIN"/>
    <property type="match status" value="1"/>
</dbReference>
<organism evidence="9 10">
    <name type="scientific">Kosmotoga olearia (strain ATCC BAA-1733 / DSM 21960 / TBF 19.5.1)</name>
    <dbReference type="NCBI Taxonomy" id="521045"/>
    <lineage>
        <taxon>Bacteria</taxon>
        <taxon>Thermotogati</taxon>
        <taxon>Thermotogota</taxon>
        <taxon>Thermotogae</taxon>
        <taxon>Kosmotogales</taxon>
        <taxon>Kosmotogaceae</taxon>
        <taxon>Kosmotoga</taxon>
    </lineage>
</organism>
<feature type="compositionally biased region" description="Basic and acidic residues" evidence="6">
    <location>
        <begin position="204"/>
        <end position="215"/>
    </location>
</feature>
<evidence type="ECO:0000256" key="5">
    <source>
        <dbReference type="HAMAP-Rule" id="MF_01334"/>
    </source>
</evidence>
<dbReference type="Gene3D" id="2.40.240.10">
    <property type="entry name" value="Ribosomal Protein L25, Chain P"/>
    <property type="match status" value="1"/>
</dbReference>
<keyword evidence="4 5" id="KW-0687">Ribonucleoprotein</keyword>
<dbReference type="KEGG" id="kol:Kole_1732"/>
<dbReference type="GO" id="GO:0006412">
    <property type="term" value="P:translation"/>
    <property type="evidence" value="ECO:0007669"/>
    <property type="project" value="UniProtKB-UniRule"/>
</dbReference>
<dbReference type="GO" id="GO:0022625">
    <property type="term" value="C:cytosolic large ribosomal subunit"/>
    <property type="evidence" value="ECO:0007669"/>
    <property type="project" value="TreeGrafter"/>
</dbReference>
<evidence type="ECO:0000256" key="1">
    <source>
        <dbReference type="ARBA" id="ARBA00022730"/>
    </source>
</evidence>
<dbReference type="eggNOG" id="COG1825">
    <property type="taxonomic scope" value="Bacteria"/>
</dbReference>
<dbReference type="InterPro" id="IPR020057">
    <property type="entry name" value="Ribosomal_bL25_b-dom"/>
</dbReference>
<evidence type="ECO:0000256" key="3">
    <source>
        <dbReference type="ARBA" id="ARBA00022980"/>
    </source>
</evidence>
<dbReference type="AlphaFoldDB" id="C5CFS0"/>
<dbReference type="EMBL" id="CP001634">
    <property type="protein sequence ID" value="ACR80418.1"/>
    <property type="molecule type" value="Genomic_DNA"/>
</dbReference>
<dbReference type="InterPro" id="IPR037121">
    <property type="entry name" value="Ribosomal_bL25_C"/>
</dbReference>
<dbReference type="RefSeq" id="WP_015869062.1">
    <property type="nucleotide sequence ID" value="NC_012785.1"/>
</dbReference>
<dbReference type="InterPro" id="IPR029751">
    <property type="entry name" value="Ribosomal_L25_dom"/>
</dbReference>
<evidence type="ECO:0000259" key="7">
    <source>
        <dbReference type="Pfam" id="PF01386"/>
    </source>
</evidence>
<dbReference type="STRING" id="521045.Kole_1732"/>
<proteinExistence type="inferred from homology"/>
<dbReference type="HOGENOM" id="CLU_075939_2_1_0"/>
<protein>
    <recommendedName>
        <fullName evidence="5">Large ribosomal subunit protein bL25</fullName>
    </recommendedName>
    <alternativeName>
        <fullName evidence="5">General stress protein CTC</fullName>
    </alternativeName>
</protein>
<evidence type="ECO:0000256" key="2">
    <source>
        <dbReference type="ARBA" id="ARBA00022884"/>
    </source>
</evidence>
<dbReference type="Pfam" id="PF01386">
    <property type="entry name" value="Ribosomal_L25p"/>
    <property type="match status" value="1"/>
</dbReference>
<feature type="domain" description="Large ribosomal subunit protein bL25 beta" evidence="8">
    <location>
        <begin position="102"/>
        <end position="185"/>
    </location>
</feature>
<comment type="similarity">
    <text evidence="5">Belongs to the bacterial ribosomal protein bL25 family. CTC subfamily.</text>
</comment>
<keyword evidence="2 5" id="KW-0694">RNA-binding</keyword>
<dbReference type="GO" id="GO:0008097">
    <property type="term" value="F:5S rRNA binding"/>
    <property type="evidence" value="ECO:0007669"/>
    <property type="project" value="InterPro"/>
</dbReference>
<accession>C5CFS0</accession>
<feature type="region of interest" description="Disordered" evidence="6">
    <location>
        <begin position="190"/>
        <end position="215"/>
    </location>
</feature>
<dbReference type="InterPro" id="IPR020930">
    <property type="entry name" value="Ribosomal_uL5_bac-type"/>
</dbReference>
<dbReference type="Gene3D" id="2.170.120.20">
    <property type="entry name" value="Ribosomal protein L25, beta domain"/>
    <property type="match status" value="1"/>
</dbReference>
<dbReference type="InterPro" id="IPR001021">
    <property type="entry name" value="Ribosomal_bL25_long"/>
</dbReference>
<name>C5CFS0_KOSOT</name>
<keyword evidence="1 5" id="KW-0699">rRNA-binding</keyword>
<dbReference type="SUPFAM" id="SSF50715">
    <property type="entry name" value="Ribosomal protein L25-like"/>
    <property type="match status" value="1"/>
</dbReference>
<reference evidence="9 10" key="2">
    <citation type="journal article" date="2011" name="J. Bacteriol.">
        <title>Genome Sequence of Kosmotoga olearia Strain TBF 19.5.1, a Thermophilic Bacterium with a Wide Growth Temperature Range, Isolated from the Troll B Oil Platform in the North Sea.</title>
        <authorList>
            <person name="Swithers K.S."/>
            <person name="Dipippo J.L."/>
            <person name="Bruce D.C."/>
            <person name="Detter C."/>
            <person name="Tapia R."/>
            <person name="Han S."/>
            <person name="Goodwin L.A."/>
            <person name="Han J."/>
            <person name="Woyke T."/>
            <person name="Pitluck S."/>
            <person name="Pennacchio L."/>
            <person name="Nolan M."/>
            <person name="Mikhailova N."/>
            <person name="Land M.L."/>
            <person name="Nesbo C.L."/>
            <person name="Gogarten J.P."/>
            <person name="Noll K.M."/>
        </authorList>
    </citation>
    <scope>NUCLEOTIDE SEQUENCE [LARGE SCALE GENOMIC DNA]</scope>
    <source>
        <strain evidence="10">ATCC BAA-1733 / DSM 21960 / TBF 19.5.1</strain>
    </source>
</reference>
<reference evidence="9 10" key="1">
    <citation type="submission" date="2009-06" db="EMBL/GenBank/DDBJ databases">
        <title>Complete sequence of Thermotogales bacterium TBF 19.5.1.</title>
        <authorList>
            <consortium name="US DOE Joint Genome Institute"/>
            <person name="Lucas S."/>
            <person name="Copeland A."/>
            <person name="Lapidus A."/>
            <person name="Glavina del Rio T."/>
            <person name="Tice H."/>
            <person name="Bruce D."/>
            <person name="Goodwin L."/>
            <person name="Pitluck S."/>
            <person name="Chertkov O."/>
            <person name="Brettin T."/>
            <person name="Detter J.C."/>
            <person name="Han C."/>
            <person name="Schmutz J."/>
            <person name="Larimer F."/>
            <person name="Land M."/>
            <person name="Hauser L."/>
            <person name="Kyrpides N."/>
            <person name="Ovchinnikova G."/>
            <person name="Noll K."/>
        </authorList>
    </citation>
    <scope>NUCLEOTIDE SEQUENCE [LARGE SCALE GENOMIC DNA]</scope>
    <source>
        <strain evidence="10">ATCC BAA-1733 / DSM 21960 / TBF 19.5.1</strain>
    </source>
</reference>
<gene>
    <name evidence="5" type="primary">rplY</name>
    <name evidence="5" type="synonym">ctc</name>
    <name evidence="9" type="ordered locus">Kole_1732</name>
</gene>
<dbReference type="Proteomes" id="UP000002382">
    <property type="component" value="Chromosome"/>
</dbReference>
<dbReference type="Pfam" id="PF14693">
    <property type="entry name" value="Ribosomal_TL5_C"/>
    <property type="match status" value="1"/>
</dbReference>
<dbReference type="InterPro" id="IPR011035">
    <property type="entry name" value="Ribosomal_bL25/Gln-tRNA_synth"/>
</dbReference>